<dbReference type="InterPro" id="IPR029068">
    <property type="entry name" value="Glyas_Bleomycin-R_OHBP_Dase"/>
</dbReference>
<dbReference type="Proteomes" id="UP001156641">
    <property type="component" value="Unassembled WGS sequence"/>
</dbReference>
<dbReference type="PROSITE" id="PS00082">
    <property type="entry name" value="EXTRADIOL_DIOXYGENAS"/>
    <property type="match status" value="1"/>
</dbReference>
<dbReference type="Gene3D" id="3.10.180.10">
    <property type="entry name" value="2,3-Dihydroxybiphenyl 1,2-Dioxygenase, domain 1"/>
    <property type="match status" value="2"/>
</dbReference>
<dbReference type="PANTHER" id="PTHR21366">
    <property type="entry name" value="GLYOXALASE FAMILY PROTEIN"/>
    <property type="match status" value="1"/>
</dbReference>
<proteinExistence type="inferred from homology"/>
<evidence type="ECO:0000256" key="4">
    <source>
        <dbReference type="ARBA" id="ARBA00022723"/>
    </source>
</evidence>
<keyword evidence="6 10" id="KW-0058">Aromatic hydrocarbons catabolism</keyword>
<evidence type="ECO:0000256" key="3">
    <source>
        <dbReference type="ARBA" id="ARBA00011881"/>
    </source>
</evidence>
<name>A0ABQ6A3H0_9PROT</name>
<comment type="similarity">
    <text evidence="2 10">Belongs to the extradiol ring-cleavage dioxygenase family.</text>
</comment>
<dbReference type="Pfam" id="PF22247">
    <property type="entry name" value="Diox-like_N"/>
    <property type="match status" value="2"/>
</dbReference>
<evidence type="ECO:0000256" key="9">
    <source>
        <dbReference type="ARBA" id="ARBA00023004"/>
    </source>
</evidence>
<dbReference type="InterPro" id="IPR004360">
    <property type="entry name" value="Glyas_Fos-R_dOase_dom"/>
</dbReference>
<dbReference type="EMBL" id="BSOS01000049">
    <property type="protein sequence ID" value="GLR67029.1"/>
    <property type="molecule type" value="Genomic_DNA"/>
</dbReference>
<keyword evidence="5" id="KW-0677">Repeat</keyword>
<evidence type="ECO:0000256" key="10">
    <source>
        <dbReference type="RuleBase" id="RU000683"/>
    </source>
</evidence>
<feature type="domain" description="VOC" evidence="11">
    <location>
        <begin position="8"/>
        <end position="144"/>
    </location>
</feature>
<dbReference type="InterPro" id="IPR000486">
    <property type="entry name" value="Xdiol_ring_cleave_dOase_1/2"/>
</dbReference>
<dbReference type="RefSeq" id="WP_284257740.1">
    <property type="nucleotide sequence ID" value="NZ_BSOS01000049.1"/>
</dbReference>
<sequence>MAHTGVLRPGFIQLRVLDMPAAVEHYTKRVGLHQVTEGKDGRVYLKSADEFDHHSIVLRRAESAGVDMMAFKVRDDSDLDMFEKRIAEYGIAVDHKAASDVDLVREAHQSRITVDHVAAGEQPGLGRRIGFTVPSGHRIELYAHADQSDPKPRTLNPDIWELEPHGMCARRFDHALFYGPNLEEVLNFFTTVLDFKCAERINLPDGTLAIWLTCGMKAHDIAFVKHPEPGKLHHVSFDLENWQSVGNAADIIARYDISIDIGPTRHGITRGQTIYFFDPSGNRNEVFAGGYTYYPDNPTRIWDETQIGKSIFYYERVLNEAFLSVVT</sequence>
<accession>A0ABQ6A3H0</accession>
<evidence type="ECO:0000256" key="5">
    <source>
        <dbReference type="ARBA" id="ARBA00022737"/>
    </source>
</evidence>
<evidence type="ECO:0000313" key="13">
    <source>
        <dbReference type="Proteomes" id="UP001156641"/>
    </source>
</evidence>
<evidence type="ECO:0000256" key="6">
    <source>
        <dbReference type="ARBA" id="ARBA00022797"/>
    </source>
</evidence>
<keyword evidence="8 10" id="KW-0560">Oxidoreductase</keyword>
<comment type="cofactor">
    <cofactor evidence="1 10">
        <name>Fe(2+)</name>
        <dbReference type="ChEBI" id="CHEBI:29033"/>
    </cofactor>
</comment>
<organism evidence="12 13">
    <name type="scientific">Acidocella aquatica</name>
    <dbReference type="NCBI Taxonomy" id="1922313"/>
    <lineage>
        <taxon>Bacteria</taxon>
        <taxon>Pseudomonadati</taxon>
        <taxon>Pseudomonadota</taxon>
        <taxon>Alphaproteobacteria</taxon>
        <taxon>Acetobacterales</taxon>
        <taxon>Acidocellaceae</taxon>
        <taxon>Acidocella</taxon>
    </lineage>
</organism>
<dbReference type="InterPro" id="IPR050383">
    <property type="entry name" value="GlyoxalaseI/FosfomycinResist"/>
</dbReference>
<dbReference type="Pfam" id="PF00903">
    <property type="entry name" value="Glyoxalase"/>
    <property type="match status" value="1"/>
</dbReference>
<gene>
    <name evidence="12" type="ORF">GCM10010909_17100</name>
</gene>
<reference evidence="13" key="1">
    <citation type="journal article" date="2019" name="Int. J. Syst. Evol. Microbiol.">
        <title>The Global Catalogue of Microorganisms (GCM) 10K type strain sequencing project: providing services to taxonomists for standard genome sequencing and annotation.</title>
        <authorList>
            <consortium name="The Broad Institute Genomics Platform"/>
            <consortium name="The Broad Institute Genome Sequencing Center for Infectious Disease"/>
            <person name="Wu L."/>
            <person name="Ma J."/>
        </authorList>
    </citation>
    <scope>NUCLEOTIDE SEQUENCE [LARGE SCALE GENOMIC DNA]</scope>
    <source>
        <strain evidence="13">NBRC 112502</strain>
    </source>
</reference>
<keyword evidence="13" id="KW-1185">Reference proteome</keyword>
<evidence type="ECO:0000256" key="2">
    <source>
        <dbReference type="ARBA" id="ARBA00008784"/>
    </source>
</evidence>
<dbReference type="PANTHER" id="PTHR21366:SF14">
    <property type="entry name" value="GLYOXALASE DOMAIN-CONTAINING PROTEIN 5"/>
    <property type="match status" value="1"/>
</dbReference>
<dbReference type="InterPro" id="IPR054560">
    <property type="entry name" value="XylE-like_N"/>
</dbReference>
<keyword evidence="9 10" id="KW-0408">Iron</keyword>
<evidence type="ECO:0000256" key="1">
    <source>
        <dbReference type="ARBA" id="ARBA00001954"/>
    </source>
</evidence>
<keyword evidence="7 10" id="KW-0223">Dioxygenase</keyword>
<comment type="subunit">
    <text evidence="3">Homotetramer.</text>
</comment>
<evidence type="ECO:0000256" key="7">
    <source>
        <dbReference type="ARBA" id="ARBA00022964"/>
    </source>
</evidence>
<feature type="domain" description="VOC" evidence="11">
    <location>
        <begin position="171"/>
        <end position="289"/>
    </location>
</feature>
<protein>
    <submittedName>
        <fullName evidence="12">3,4-dihydroxyphenylacetate 2,3-dioxygenase</fullName>
    </submittedName>
</protein>
<evidence type="ECO:0000256" key="8">
    <source>
        <dbReference type="ARBA" id="ARBA00023002"/>
    </source>
</evidence>
<evidence type="ECO:0000313" key="12">
    <source>
        <dbReference type="EMBL" id="GLR67029.1"/>
    </source>
</evidence>
<keyword evidence="4" id="KW-0479">Metal-binding</keyword>
<dbReference type="InterPro" id="IPR037523">
    <property type="entry name" value="VOC_core"/>
</dbReference>
<comment type="caution">
    <text evidence="12">The sequence shown here is derived from an EMBL/GenBank/DDBJ whole genome shotgun (WGS) entry which is preliminary data.</text>
</comment>
<dbReference type="PROSITE" id="PS51819">
    <property type="entry name" value="VOC"/>
    <property type="match status" value="2"/>
</dbReference>
<dbReference type="SUPFAM" id="SSF54593">
    <property type="entry name" value="Glyoxalase/Bleomycin resistance protein/Dihydroxybiphenyl dioxygenase"/>
    <property type="match status" value="2"/>
</dbReference>
<evidence type="ECO:0000259" key="11">
    <source>
        <dbReference type="PROSITE" id="PS51819"/>
    </source>
</evidence>